<feature type="binding site" evidence="1">
    <location>
        <position position="173"/>
    </location>
    <ligand>
        <name>Mn(2+)</name>
        <dbReference type="ChEBI" id="CHEBI:29035"/>
        <label>1</label>
    </ligand>
</feature>
<keyword evidence="3" id="KW-0378">Hydrolase</keyword>
<dbReference type="GO" id="GO:0016787">
    <property type="term" value="F:hydrolase activity"/>
    <property type="evidence" value="ECO:0007669"/>
    <property type="project" value="UniProtKB-KW"/>
</dbReference>
<dbReference type="Gene3D" id="3.30.70.360">
    <property type="match status" value="1"/>
</dbReference>
<proteinExistence type="predicted"/>
<comment type="cofactor">
    <cofactor evidence="1">
        <name>Mn(2+)</name>
        <dbReference type="ChEBI" id="CHEBI:29035"/>
    </cofactor>
    <text evidence="1">The Mn(2+) ion enhances activity.</text>
</comment>
<dbReference type="Proteomes" id="UP000185469">
    <property type="component" value="Chromosome"/>
</dbReference>
<dbReference type="InterPro" id="IPR011650">
    <property type="entry name" value="Peptidase_M20_dimer"/>
</dbReference>
<keyword evidence="4" id="KW-1185">Reference proteome</keyword>
<feature type="domain" description="Peptidase M20 dimerisation" evidence="2">
    <location>
        <begin position="197"/>
        <end position="292"/>
    </location>
</feature>
<reference evidence="3 4" key="1">
    <citation type="submission" date="2014-08" db="EMBL/GenBank/DDBJ databases">
        <title>Complete genome sequence of Corynebacterium sphenisci CECT 5990(T) (=DSM 44792(T)), isolated from healthy wild penguins.</title>
        <authorList>
            <person name="Ruckert C."/>
            <person name="Albersmeier A."/>
            <person name="Winkler A."/>
            <person name="Kalinowski J."/>
        </authorList>
    </citation>
    <scope>NUCLEOTIDE SEQUENCE [LARGE SCALE GENOMIC DNA]</scope>
    <source>
        <strain evidence="3 4">DSM 44792</strain>
    </source>
</reference>
<dbReference type="GO" id="GO:0046872">
    <property type="term" value="F:metal ion binding"/>
    <property type="evidence" value="ECO:0007669"/>
    <property type="project" value="UniProtKB-KW"/>
</dbReference>
<dbReference type="PIRSF" id="PIRSF005962">
    <property type="entry name" value="Pept_M20D_amidohydro"/>
    <property type="match status" value="1"/>
</dbReference>
<dbReference type="STRING" id="1437874.CSPHI_02435"/>
<dbReference type="InterPro" id="IPR017439">
    <property type="entry name" value="Amidohydrolase"/>
</dbReference>
<dbReference type="InterPro" id="IPR036264">
    <property type="entry name" value="Bact_exopeptidase_dim_dom"/>
</dbReference>
<dbReference type="Gene3D" id="3.40.630.10">
    <property type="entry name" value="Zn peptidases"/>
    <property type="match status" value="1"/>
</dbReference>
<feature type="binding site" evidence="1">
    <location>
        <position position="111"/>
    </location>
    <ligand>
        <name>Mn(2+)</name>
        <dbReference type="ChEBI" id="CHEBI:29035"/>
        <label>2</label>
    </ligand>
</feature>
<evidence type="ECO:0000259" key="2">
    <source>
        <dbReference type="Pfam" id="PF07687"/>
    </source>
</evidence>
<evidence type="ECO:0000313" key="4">
    <source>
        <dbReference type="Proteomes" id="UP000185469"/>
    </source>
</evidence>
<dbReference type="KEGG" id="csph:CSPHI_02435"/>
<dbReference type="AlphaFoldDB" id="A0A1L7CW51"/>
<name>A0A1L7CW51_9CORY</name>
<protein>
    <submittedName>
        <fullName evidence="3">N-acyl-L-amino acid amidohydrolase</fullName>
    </submittedName>
</protein>
<evidence type="ECO:0000313" key="3">
    <source>
        <dbReference type="EMBL" id="APT90116.1"/>
    </source>
</evidence>
<dbReference type="NCBIfam" id="TIGR01891">
    <property type="entry name" value="amidohydrolases"/>
    <property type="match status" value="1"/>
</dbReference>
<dbReference type="OrthoDB" id="9777385at2"/>
<feature type="binding site" evidence="1">
    <location>
        <position position="109"/>
    </location>
    <ligand>
        <name>Mn(2+)</name>
        <dbReference type="ChEBI" id="CHEBI:29035"/>
        <label>2</label>
    </ligand>
</feature>
<dbReference type="Pfam" id="PF01546">
    <property type="entry name" value="Peptidase_M20"/>
    <property type="match status" value="1"/>
</dbReference>
<dbReference type="SUPFAM" id="SSF55031">
    <property type="entry name" value="Bacterial exopeptidase dimerisation domain"/>
    <property type="match status" value="1"/>
</dbReference>
<dbReference type="EMBL" id="CP009248">
    <property type="protein sequence ID" value="APT90116.1"/>
    <property type="molecule type" value="Genomic_DNA"/>
</dbReference>
<keyword evidence="1" id="KW-0464">Manganese</keyword>
<dbReference type="InterPro" id="IPR002933">
    <property type="entry name" value="Peptidase_M20"/>
</dbReference>
<gene>
    <name evidence="3" type="ORF">CSPHI_02435</name>
</gene>
<feature type="binding site" evidence="1">
    <location>
        <position position="370"/>
    </location>
    <ligand>
        <name>Mn(2+)</name>
        <dbReference type="ChEBI" id="CHEBI:29035"/>
        <label>2</label>
    </ligand>
</feature>
<sequence length="410" mass="43682">MIEDFIGDWWRRNGEELQRWRRHLHAHPELSHMERATTAFVAEKLTAAGLRPRPFPNTGLMVDVGADRVDESGDPVGRLAFRGDMDALPIAEATGLDCASVNEGVMHACGHDFHTAITLGTALAMAEYDRTRGGVPVPLRFIFQPAEEVMEGGAPDVIEAGALEGVSRIFAVHCEPKLRVGHIGVRTGAITSAGDTLEVKVEGPGGHSARPHLTADVTYALGALVTQLPGLLSRLVDPRTGTVAVFGAVNAGYAANAIPTHGSAMATVRTADIGTWRKLEPLVRELIAAILAPTGVTHSLHYVRGVPPVINDDYCTALIAETVGRVDPQAVIEAPQSSGGEDFGWYLEHVPGSMARLGCWSGSGEKHDLHRDDLVVDERCLGVGVRLFAGIVARYGAEGGDRCAAAGERR</sequence>
<dbReference type="PANTHER" id="PTHR11014">
    <property type="entry name" value="PEPTIDASE M20 FAMILY MEMBER"/>
    <property type="match status" value="1"/>
</dbReference>
<dbReference type="Pfam" id="PF07687">
    <property type="entry name" value="M20_dimer"/>
    <property type="match status" value="1"/>
</dbReference>
<dbReference type="SUPFAM" id="SSF53187">
    <property type="entry name" value="Zn-dependent exopeptidases"/>
    <property type="match status" value="1"/>
</dbReference>
<feature type="binding site" evidence="1">
    <location>
        <position position="148"/>
    </location>
    <ligand>
        <name>Mn(2+)</name>
        <dbReference type="ChEBI" id="CHEBI:29035"/>
        <label>2</label>
    </ligand>
</feature>
<organism evidence="3 4">
    <name type="scientific">Corynebacterium sphenisci DSM 44792</name>
    <dbReference type="NCBI Taxonomy" id="1437874"/>
    <lineage>
        <taxon>Bacteria</taxon>
        <taxon>Bacillati</taxon>
        <taxon>Actinomycetota</taxon>
        <taxon>Actinomycetes</taxon>
        <taxon>Mycobacteriales</taxon>
        <taxon>Corynebacteriaceae</taxon>
        <taxon>Corynebacterium</taxon>
    </lineage>
</organism>
<keyword evidence="1" id="KW-0479">Metal-binding</keyword>
<evidence type="ECO:0000256" key="1">
    <source>
        <dbReference type="PIRSR" id="PIRSR005962-1"/>
    </source>
</evidence>
<dbReference type="RefSeq" id="WP_075691338.1">
    <property type="nucleotide sequence ID" value="NZ_CP009248.1"/>
</dbReference>
<dbReference type="PANTHER" id="PTHR11014:SF63">
    <property type="entry name" value="METALLOPEPTIDASE, PUTATIVE (AFU_ORTHOLOGUE AFUA_6G09600)-RELATED"/>
    <property type="match status" value="1"/>
</dbReference>
<accession>A0A1L7CW51</accession>